<evidence type="ECO:0000313" key="1">
    <source>
        <dbReference type="EMBL" id="MCI85130.1"/>
    </source>
</evidence>
<keyword evidence="2" id="KW-1185">Reference proteome</keyword>
<sequence>MEDCMECVLNSLRGLVLTVVEAGMMFGDPKRLTR</sequence>
<organism evidence="1 2">
    <name type="scientific">Trifolium medium</name>
    <dbReference type="NCBI Taxonomy" id="97028"/>
    <lineage>
        <taxon>Eukaryota</taxon>
        <taxon>Viridiplantae</taxon>
        <taxon>Streptophyta</taxon>
        <taxon>Embryophyta</taxon>
        <taxon>Tracheophyta</taxon>
        <taxon>Spermatophyta</taxon>
        <taxon>Magnoliopsida</taxon>
        <taxon>eudicotyledons</taxon>
        <taxon>Gunneridae</taxon>
        <taxon>Pentapetalae</taxon>
        <taxon>rosids</taxon>
        <taxon>fabids</taxon>
        <taxon>Fabales</taxon>
        <taxon>Fabaceae</taxon>
        <taxon>Papilionoideae</taxon>
        <taxon>50 kb inversion clade</taxon>
        <taxon>NPAAA clade</taxon>
        <taxon>Hologalegina</taxon>
        <taxon>IRL clade</taxon>
        <taxon>Trifolieae</taxon>
        <taxon>Trifolium</taxon>
    </lineage>
</organism>
<evidence type="ECO:0000313" key="2">
    <source>
        <dbReference type="Proteomes" id="UP000265520"/>
    </source>
</evidence>
<dbReference type="AlphaFoldDB" id="A0A392VFG7"/>
<reference evidence="1 2" key="1">
    <citation type="journal article" date="2018" name="Front. Plant Sci.">
        <title>Red Clover (Trifolium pratense) and Zigzag Clover (T. medium) - A Picture of Genomic Similarities and Differences.</title>
        <authorList>
            <person name="Dluhosova J."/>
            <person name="Istvanek J."/>
            <person name="Nedelnik J."/>
            <person name="Repkova J."/>
        </authorList>
    </citation>
    <scope>NUCLEOTIDE SEQUENCE [LARGE SCALE GENOMIC DNA]</scope>
    <source>
        <strain evidence="2">cv. 10/8</strain>
        <tissue evidence="1">Leaf</tissue>
    </source>
</reference>
<name>A0A392VFG7_9FABA</name>
<protein>
    <submittedName>
        <fullName evidence="1">Uncharacterized protein</fullName>
    </submittedName>
</protein>
<dbReference type="Proteomes" id="UP000265520">
    <property type="component" value="Unassembled WGS sequence"/>
</dbReference>
<dbReference type="EMBL" id="LXQA011107891">
    <property type="protein sequence ID" value="MCI85130.1"/>
    <property type="molecule type" value="Genomic_DNA"/>
</dbReference>
<accession>A0A392VFG7</accession>
<comment type="caution">
    <text evidence="1">The sequence shown here is derived from an EMBL/GenBank/DDBJ whole genome shotgun (WGS) entry which is preliminary data.</text>
</comment>
<proteinExistence type="predicted"/>
<feature type="non-terminal residue" evidence="1">
    <location>
        <position position="34"/>
    </location>
</feature>